<proteinExistence type="predicted"/>
<dbReference type="STRING" id="1561.NPD11_1767"/>
<feature type="chain" id="PRO_5038900969" description="Lipoprotein yerB" evidence="1">
    <location>
        <begin position="21"/>
        <end position="332"/>
    </location>
</feature>
<feature type="signal peptide" evidence="1">
    <location>
        <begin position="1"/>
        <end position="20"/>
    </location>
</feature>
<evidence type="ECO:0000259" key="2">
    <source>
        <dbReference type="Pfam" id="PF11258"/>
    </source>
</evidence>
<dbReference type="Proteomes" id="UP000030635">
    <property type="component" value="Chromosome"/>
</dbReference>
<keyword evidence="5" id="KW-1185">Reference proteome</keyword>
<evidence type="ECO:0000259" key="3">
    <source>
        <dbReference type="Pfam" id="PF17479"/>
    </source>
</evidence>
<evidence type="ECO:0008006" key="6">
    <source>
        <dbReference type="Google" id="ProtNLM"/>
    </source>
</evidence>
<dbReference type="Gene3D" id="3.50.90.10">
    <property type="entry name" value="YerB-like"/>
    <property type="match status" value="1"/>
</dbReference>
<dbReference type="InterPro" id="IPR035328">
    <property type="entry name" value="DUF3048_C"/>
</dbReference>
<dbReference type="HOGENOM" id="CLU_045984_0_0_9"/>
<dbReference type="SUPFAM" id="SSF159774">
    <property type="entry name" value="YerB-like"/>
    <property type="match status" value="1"/>
</dbReference>
<name>A0A0A7FSV5_9CLOT</name>
<dbReference type="AlphaFoldDB" id="A0A0A7FSV5"/>
<evidence type="ECO:0000313" key="4">
    <source>
        <dbReference type="EMBL" id="AIY82682.1"/>
    </source>
</evidence>
<gene>
    <name evidence="4" type="ORF">U729_1234</name>
</gene>
<dbReference type="InterPro" id="IPR021416">
    <property type="entry name" value="DUF3048_N"/>
</dbReference>
<dbReference type="PROSITE" id="PS51257">
    <property type="entry name" value="PROKAR_LIPOPROTEIN"/>
    <property type="match status" value="1"/>
</dbReference>
<dbReference type="EMBL" id="CP006905">
    <property type="protein sequence ID" value="AIY82682.1"/>
    <property type="molecule type" value="Genomic_DNA"/>
</dbReference>
<evidence type="ECO:0000313" key="5">
    <source>
        <dbReference type="Proteomes" id="UP000030635"/>
    </source>
</evidence>
<organism evidence="4 5">
    <name type="scientific">Clostridium baratii str. Sullivan</name>
    <dbReference type="NCBI Taxonomy" id="1415775"/>
    <lineage>
        <taxon>Bacteria</taxon>
        <taxon>Bacillati</taxon>
        <taxon>Bacillota</taxon>
        <taxon>Clostridia</taxon>
        <taxon>Eubacteriales</taxon>
        <taxon>Clostridiaceae</taxon>
        <taxon>Clostridium</taxon>
    </lineage>
</organism>
<evidence type="ECO:0000256" key="1">
    <source>
        <dbReference type="SAM" id="SignalP"/>
    </source>
</evidence>
<protein>
    <recommendedName>
        <fullName evidence="6">Lipoprotein yerB</fullName>
    </recommendedName>
</protein>
<feature type="domain" description="DUF3048" evidence="3">
    <location>
        <begin position="217"/>
        <end position="319"/>
    </location>
</feature>
<keyword evidence="1" id="KW-0732">Signal</keyword>
<dbReference type="Pfam" id="PF17479">
    <property type="entry name" value="DUF3048_C"/>
    <property type="match status" value="1"/>
</dbReference>
<dbReference type="InterPro" id="IPR023158">
    <property type="entry name" value="YerB-like_sf"/>
</dbReference>
<feature type="domain" description="DUF3048" evidence="2">
    <location>
        <begin position="45"/>
        <end position="186"/>
    </location>
</feature>
<dbReference type="eggNOG" id="COG1470">
    <property type="taxonomic scope" value="Bacteria"/>
</dbReference>
<dbReference type="OrthoDB" id="9779102at2"/>
<dbReference type="RefSeq" id="WP_039312551.1">
    <property type="nucleotide sequence ID" value="NZ_CP006905.1"/>
</dbReference>
<dbReference type="KEGG" id="cbv:U729_1234"/>
<accession>A0A0A7FSV5</accession>
<dbReference type="Pfam" id="PF11258">
    <property type="entry name" value="DUF3048"/>
    <property type="match status" value="1"/>
</dbReference>
<reference evidence="4 5" key="1">
    <citation type="journal article" date="2015" name="Infect. Genet. Evol.">
        <title>Genomic sequences of six botulinum neurotoxin-producing strains representing three clostridial species illustrate the mobility and diversity of botulinum neurotoxin genes.</title>
        <authorList>
            <person name="Smith T.J."/>
            <person name="Hill K.K."/>
            <person name="Xie G."/>
            <person name="Foley B.T."/>
            <person name="Williamson C.H."/>
            <person name="Foster J.T."/>
            <person name="Johnson S.L."/>
            <person name="Chertkov O."/>
            <person name="Teshima H."/>
            <person name="Gibbons H.S."/>
            <person name="Johnsky L.A."/>
            <person name="Karavis M.A."/>
            <person name="Smith L.A."/>
        </authorList>
    </citation>
    <scope>NUCLEOTIDE SEQUENCE [LARGE SCALE GENOMIC DNA]</scope>
    <source>
        <strain evidence="4">Sullivan</strain>
    </source>
</reference>
<sequence length="332" mass="37496">MRKKLLLSLLSIFVISSLFISCKDGETLPSSSNNVEVSKTYSYPFTGLETTEDPSNNTPFMAVVENSKQARPQSGLSFADIVYETSAEGGIPRFIAVYHSKMSEKIGPIRSIRPYFLTISKEYTLPIAHCGGSKEALNEVKNDTALMSLNEMSNGKYYYRDNSRKAPHNLYTSSDKILKAISDKQYNLSTKTPLKFNKDYFNNDNFKTSDNITVTPNKVYETTYKYKDGVYTKYMDGEVAKDAVTDKDLTFSNVIVQKTDITLQTDNSHLNIDLVKDGEGYLFSQGKVIEIKWSKDSEFSSTKLYDLENNEIFLSPGNTIWNIVDSDSKITF</sequence>